<dbReference type="AlphaFoldDB" id="A0A8J2PLR8"/>
<organism evidence="1 2">
    <name type="scientific">Allacma fusca</name>
    <dbReference type="NCBI Taxonomy" id="39272"/>
    <lineage>
        <taxon>Eukaryota</taxon>
        <taxon>Metazoa</taxon>
        <taxon>Ecdysozoa</taxon>
        <taxon>Arthropoda</taxon>
        <taxon>Hexapoda</taxon>
        <taxon>Collembola</taxon>
        <taxon>Symphypleona</taxon>
        <taxon>Sminthuridae</taxon>
        <taxon>Allacma</taxon>
    </lineage>
</organism>
<protein>
    <submittedName>
        <fullName evidence="1">Uncharacterized protein</fullName>
    </submittedName>
</protein>
<accession>A0A8J2PLR8</accession>
<comment type="caution">
    <text evidence="1">The sequence shown here is derived from an EMBL/GenBank/DDBJ whole genome shotgun (WGS) entry which is preliminary data.</text>
</comment>
<reference evidence="1" key="1">
    <citation type="submission" date="2021-06" db="EMBL/GenBank/DDBJ databases">
        <authorList>
            <person name="Hodson N. C."/>
            <person name="Mongue J. A."/>
            <person name="Jaron S. K."/>
        </authorList>
    </citation>
    <scope>NUCLEOTIDE SEQUENCE</scope>
</reference>
<evidence type="ECO:0000313" key="2">
    <source>
        <dbReference type="Proteomes" id="UP000708208"/>
    </source>
</evidence>
<keyword evidence="2" id="KW-1185">Reference proteome</keyword>
<dbReference type="EMBL" id="CAJVCH010570716">
    <property type="protein sequence ID" value="CAG7835663.1"/>
    <property type="molecule type" value="Genomic_DNA"/>
</dbReference>
<sequence>MKAPLIPGCVCLRGVWILQTSICGNKPIVIVGKSFQDCYYIGFNITAFIHLGDPSTVFRTMAWITAFIHLGDPSTVFRTMAWVAPYHLTTFYPIPEDGSWTPYLDFDNPVIIAINAQNMSYEAEERFTCFRSREVPQAEPVVHVWMSALPKTRYRSVGRCWDPVGSGYDEFATVSNFYYHGNDDEDLPILGCRKTCDIYKDGKPKPDIDGSAKRTYAQWLEEYQKLEKDKKDRDDHFKHTLDSERKLNPMFGRKRRSIVNCEMVWEGRAFCMNSYWEPVEKIHMTEREKKLCYPPQSSSPPIKRPRYG</sequence>
<dbReference type="Proteomes" id="UP000708208">
    <property type="component" value="Unassembled WGS sequence"/>
</dbReference>
<proteinExistence type="predicted"/>
<evidence type="ECO:0000313" key="1">
    <source>
        <dbReference type="EMBL" id="CAG7835663.1"/>
    </source>
</evidence>
<gene>
    <name evidence="1" type="ORF">AFUS01_LOCUS45001</name>
</gene>
<name>A0A8J2PLR8_9HEXA</name>